<comment type="caution">
    <text evidence="2">The sequence shown here is derived from an EMBL/GenBank/DDBJ whole genome shotgun (WGS) entry which is preliminary data.</text>
</comment>
<name>A0A948W6T2_UNCEI</name>
<reference evidence="2" key="1">
    <citation type="submission" date="2021-05" db="EMBL/GenBank/DDBJ databases">
        <title>Energy efficiency and biological interactions define the core microbiome of deep oligotrophic groundwater.</title>
        <authorList>
            <person name="Mehrshad M."/>
            <person name="Lopez-Fernandez M."/>
            <person name="Bell E."/>
            <person name="Bernier-Latmani R."/>
            <person name="Bertilsson S."/>
            <person name="Dopson M."/>
        </authorList>
    </citation>
    <scope>NUCLEOTIDE SEQUENCE</scope>
    <source>
        <strain evidence="2">Modern_marine.mb.64</strain>
    </source>
</reference>
<protein>
    <recommendedName>
        <fullName evidence="4">Discoidin domain-containing protein</fullName>
    </recommendedName>
</protein>
<evidence type="ECO:0008006" key="4">
    <source>
        <dbReference type="Google" id="ProtNLM"/>
    </source>
</evidence>
<feature type="signal peptide" evidence="1">
    <location>
        <begin position="1"/>
        <end position="25"/>
    </location>
</feature>
<evidence type="ECO:0000313" key="3">
    <source>
        <dbReference type="Proteomes" id="UP000777784"/>
    </source>
</evidence>
<organism evidence="2 3">
    <name type="scientific">Eiseniibacteriota bacterium</name>
    <dbReference type="NCBI Taxonomy" id="2212470"/>
    <lineage>
        <taxon>Bacteria</taxon>
        <taxon>Candidatus Eiseniibacteriota</taxon>
    </lineage>
</organism>
<dbReference type="AlphaFoldDB" id="A0A948W6T2"/>
<keyword evidence="1" id="KW-0732">Signal</keyword>
<gene>
    <name evidence="2" type="ORF">KJ970_13115</name>
</gene>
<proteinExistence type="predicted"/>
<sequence length="176" mass="19687">MNYKTVGIMVCLSIFVLSLSIPASAEWKTGVSKDEMTGEKTCFTRSPGAQPTKPMGFPYGDIMAWLWIASDGQKEWVYIEFTDSPNLVDTELKDGYNLINTRIKWDDNLENTTLIQKWGANGLHFSDGSQAISKIAQSGTVLLELDWFSEGRIYFKFSLTGSTAAINEMRSNCSKE</sequence>
<dbReference type="EMBL" id="JAHJDP010000077">
    <property type="protein sequence ID" value="MBU2691854.1"/>
    <property type="molecule type" value="Genomic_DNA"/>
</dbReference>
<evidence type="ECO:0000256" key="1">
    <source>
        <dbReference type="SAM" id="SignalP"/>
    </source>
</evidence>
<evidence type="ECO:0000313" key="2">
    <source>
        <dbReference type="EMBL" id="MBU2691854.1"/>
    </source>
</evidence>
<dbReference type="Proteomes" id="UP000777784">
    <property type="component" value="Unassembled WGS sequence"/>
</dbReference>
<accession>A0A948W6T2</accession>
<feature type="chain" id="PRO_5037751637" description="Discoidin domain-containing protein" evidence="1">
    <location>
        <begin position="26"/>
        <end position="176"/>
    </location>
</feature>